<evidence type="ECO:0000256" key="1">
    <source>
        <dbReference type="ARBA" id="ARBA00004141"/>
    </source>
</evidence>
<keyword evidence="15" id="KW-1185">Reference proteome</keyword>
<evidence type="ECO:0000256" key="7">
    <source>
        <dbReference type="ARBA" id="ARBA00023053"/>
    </source>
</evidence>
<feature type="transmembrane region" description="Helical" evidence="12">
    <location>
        <begin position="364"/>
        <end position="388"/>
    </location>
</feature>
<feature type="region of interest" description="Disordered" evidence="11">
    <location>
        <begin position="709"/>
        <end position="792"/>
    </location>
</feature>
<evidence type="ECO:0000256" key="8">
    <source>
        <dbReference type="ARBA" id="ARBA00023065"/>
    </source>
</evidence>
<dbReference type="Pfam" id="PF00999">
    <property type="entry name" value="Na_H_Exchanger"/>
    <property type="match status" value="1"/>
</dbReference>
<feature type="transmembrane region" description="Helical" evidence="12">
    <location>
        <begin position="245"/>
        <end position="264"/>
    </location>
</feature>
<sequence length="792" mass="87129">MVFHPFEVSIPHITYTCLGGFVVLFGMFSLFLREKSITRVAYYDTRTHSGPYCAGIFDPRSWGGGNNSVTNTITLEFTRVVLAIGVFAIGVELPKAYMKRHWRSMFMLLAPVMTWGWFVAAGLIYALVPGLSFLSSLAVAACLTPTDPILAAAVVGGKYADKHVPAHIRHMLAAESGCNDGAAFPFLYIALFLIIDSTTKDAVRDWFLQLLLYQVLVGTCLGAVLGFSFRYLMKFCEKHDLIDRHSYVAQYVSLALLTIGITALLGSDDLLASFTCGTAFAWDGFFNRQTEESVFSSVIDLLFNIAAFVFVGAWMPFNDFQNSELTLEVWRLIVIAILILILKRLPIVVLLYKWIPDIKTFREAIFSGHFGPIGIGAVFISTLASQVLNDHGGKDAQTILLSKSIQPIVSFMVLVSILVHGLSIPGFSLGRRVHSVSRTWSRHTSLPEWATQARHVKPGEEIIVNRDDALERGELGVHQDEVSGEDSSDRAGTVQGSPGMKRSSADLSEAPPEEPPDGNAVLSEWKEGTHIVIEKRSGPGEEVEVEVIDEDSEDGDSRSIGLSLYPNREWARQHVRAYLDKLKQAPQMLEHATEGGIEAVQERTRAGVEEVENKVKSAEHHAQEQARHTMEKAKGAAAATITHEPEADVADQHLQDDDGDEGWISDDGAAVDDNGRPSSVCRGRSKFPKAKYTSRSGVFQTLRKRHSIRRVPSSAPATPTYVASTPPGSPPLSPRHRRIESLMMSHSRGVSPTRSVRFADPESRPSIGTPAESTRSELDSRSGVTFDLPKKE</sequence>
<evidence type="ECO:0000256" key="3">
    <source>
        <dbReference type="ARBA" id="ARBA00022448"/>
    </source>
</evidence>
<feature type="transmembrane region" description="Helical" evidence="12">
    <location>
        <begin position="105"/>
        <end position="127"/>
    </location>
</feature>
<dbReference type="Proteomes" id="UP000054144">
    <property type="component" value="Unassembled WGS sequence"/>
</dbReference>
<evidence type="ECO:0000313" key="14">
    <source>
        <dbReference type="EMBL" id="KIY51515.1"/>
    </source>
</evidence>
<protein>
    <recommendedName>
        <fullName evidence="13">Cation/H+ exchanger transmembrane domain-containing protein</fullName>
    </recommendedName>
</protein>
<feature type="transmembrane region" description="Helical" evidence="12">
    <location>
        <begin position="408"/>
        <end position="429"/>
    </location>
</feature>
<feature type="transmembrane region" description="Helical" evidence="12">
    <location>
        <begin position="329"/>
        <end position="352"/>
    </location>
</feature>
<dbReference type="InterPro" id="IPR004712">
    <property type="entry name" value="Na+/H+_antiporter_fungi"/>
</dbReference>
<dbReference type="GO" id="GO:0036376">
    <property type="term" value="P:sodium ion export across plasma membrane"/>
    <property type="evidence" value="ECO:0007669"/>
    <property type="project" value="InterPro"/>
</dbReference>
<evidence type="ECO:0000256" key="10">
    <source>
        <dbReference type="ARBA" id="ARBA00023201"/>
    </source>
</evidence>
<feature type="domain" description="Cation/H+ exchanger transmembrane" evidence="13">
    <location>
        <begin position="60"/>
        <end position="425"/>
    </location>
</feature>
<feature type="transmembrane region" description="Helical" evidence="12">
    <location>
        <begin position="207"/>
        <end position="233"/>
    </location>
</feature>
<dbReference type="PANTHER" id="PTHR31382:SF4">
    <property type="entry name" value="NA(+)_H(+) ANTIPORTER"/>
    <property type="match status" value="1"/>
</dbReference>
<proteinExistence type="inferred from homology"/>
<dbReference type="AlphaFoldDB" id="A0A0D7AI12"/>
<keyword evidence="4" id="KW-0050">Antiport</keyword>
<feature type="transmembrane region" description="Helical" evidence="12">
    <location>
        <begin position="133"/>
        <end position="156"/>
    </location>
</feature>
<dbReference type="InterPro" id="IPR006153">
    <property type="entry name" value="Cation/H_exchanger_TM"/>
</dbReference>
<keyword evidence="9 12" id="KW-0472">Membrane</keyword>
<dbReference type="GO" id="GO:0030007">
    <property type="term" value="P:intracellular potassium ion homeostasis"/>
    <property type="evidence" value="ECO:0007669"/>
    <property type="project" value="TreeGrafter"/>
</dbReference>
<evidence type="ECO:0000256" key="9">
    <source>
        <dbReference type="ARBA" id="ARBA00023136"/>
    </source>
</evidence>
<keyword evidence="6 12" id="KW-1133">Transmembrane helix</keyword>
<gene>
    <name evidence="14" type="ORF">FISHEDRAFT_70739</name>
</gene>
<keyword evidence="3" id="KW-0813">Transport</keyword>
<keyword evidence="5 12" id="KW-0812">Transmembrane</keyword>
<keyword evidence="7" id="KW-0915">Sodium</keyword>
<evidence type="ECO:0000256" key="4">
    <source>
        <dbReference type="ARBA" id="ARBA00022449"/>
    </source>
</evidence>
<name>A0A0D7AI12_9AGAR</name>
<evidence type="ECO:0000256" key="2">
    <source>
        <dbReference type="ARBA" id="ARBA00005248"/>
    </source>
</evidence>
<feature type="transmembrane region" description="Helical" evidence="12">
    <location>
        <begin position="12"/>
        <end position="32"/>
    </location>
</feature>
<dbReference type="GO" id="GO:0015385">
    <property type="term" value="F:sodium:proton antiporter activity"/>
    <property type="evidence" value="ECO:0007669"/>
    <property type="project" value="InterPro"/>
</dbReference>
<organism evidence="14 15">
    <name type="scientific">Fistulina hepatica ATCC 64428</name>
    <dbReference type="NCBI Taxonomy" id="1128425"/>
    <lineage>
        <taxon>Eukaryota</taxon>
        <taxon>Fungi</taxon>
        <taxon>Dikarya</taxon>
        <taxon>Basidiomycota</taxon>
        <taxon>Agaricomycotina</taxon>
        <taxon>Agaricomycetes</taxon>
        <taxon>Agaricomycetidae</taxon>
        <taxon>Agaricales</taxon>
        <taxon>Fistulinaceae</taxon>
        <taxon>Fistulina</taxon>
    </lineage>
</organism>
<feature type="transmembrane region" description="Helical" evidence="12">
    <location>
        <begin position="177"/>
        <end position="195"/>
    </location>
</feature>
<reference evidence="14 15" key="1">
    <citation type="journal article" date="2015" name="Fungal Genet. Biol.">
        <title>Evolution of novel wood decay mechanisms in Agaricales revealed by the genome sequences of Fistulina hepatica and Cylindrobasidium torrendii.</title>
        <authorList>
            <person name="Floudas D."/>
            <person name="Held B.W."/>
            <person name="Riley R."/>
            <person name="Nagy L.G."/>
            <person name="Koehler G."/>
            <person name="Ransdell A.S."/>
            <person name="Younus H."/>
            <person name="Chow J."/>
            <person name="Chiniquy J."/>
            <person name="Lipzen A."/>
            <person name="Tritt A."/>
            <person name="Sun H."/>
            <person name="Haridas S."/>
            <person name="LaButti K."/>
            <person name="Ohm R.A."/>
            <person name="Kues U."/>
            <person name="Blanchette R.A."/>
            <person name="Grigoriev I.V."/>
            <person name="Minto R.E."/>
            <person name="Hibbett D.S."/>
        </authorList>
    </citation>
    <scope>NUCLEOTIDE SEQUENCE [LARGE SCALE GENOMIC DNA]</scope>
    <source>
        <strain evidence="14 15">ATCC 64428</strain>
    </source>
</reference>
<dbReference type="PANTHER" id="PTHR31382">
    <property type="entry name" value="NA(+)/H(+) ANTIPORTER"/>
    <property type="match status" value="1"/>
</dbReference>
<dbReference type="OrthoDB" id="2190219at2759"/>
<evidence type="ECO:0000313" key="15">
    <source>
        <dbReference type="Proteomes" id="UP000054144"/>
    </source>
</evidence>
<evidence type="ECO:0000256" key="6">
    <source>
        <dbReference type="ARBA" id="ARBA00022989"/>
    </source>
</evidence>
<dbReference type="GO" id="GO:0005886">
    <property type="term" value="C:plasma membrane"/>
    <property type="evidence" value="ECO:0007669"/>
    <property type="project" value="InterPro"/>
</dbReference>
<dbReference type="GO" id="GO:0120029">
    <property type="term" value="P:proton export across plasma membrane"/>
    <property type="evidence" value="ECO:0007669"/>
    <property type="project" value="InterPro"/>
</dbReference>
<comment type="similarity">
    <text evidence="2">Belongs to the fungal Na(+)/H(+) exchanger family.</text>
</comment>
<evidence type="ECO:0000256" key="5">
    <source>
        <dbReference type="ARBA" id="ARBA00022692"/>
    </source>
</evidence>
<keyword evidence="10" id="KW-0739">Sodium transport</keyword>
<evidence type="ECO:0000256" key="11">
    <source>
        <dbReference type="SAM" id="MobiDB-lite"/>
    </source>
</evidence>
<feature type="transmembrane region" description="Helical" evidence="12">
    <location>
        <begin position="298"/>
        <end position="317"/>
    </location>
</feature>
<accession>A0A0D7AI12</accession>
<comment type="subcellular location">
    <subcellularLocation>
        <location evidence="1">Membrane</location>
        <topology evidence="1">Multi-pass membrane protein</topology>
    </subcellularLocation>
</comment>
<dbReference type="GO" id="GO:0042391">
    <property type="term" value="P:regulation of membrane potential"/>
    <property type="evidence" value="ECO:0007669"/>
    <property type="project" value="InterPro"/>
</dbReference>
<evidence type="ECO:0000256" key="12">
    <source>
        <dbReference type="SAM" id="Phobius"/>
    </source>
</evidence>
<feature type="region of interest" description="Disordered" evidence="11">
    <location>
        <begin position="477"/>
        <end position="524"/>
    </location>
</feature>
<feature type="transmembrane region" description="Helical" evidence="12">
    <location>
        <begin position="270"/>
        <end position="286"/>
    </location>
</feature>
<evidence type="ECO:0000259" key="13">
    <source>
        <dbReference type="Pfam" id="PF00999"/>
    </source>
</evidence>
<feature type="region of interest" description="Disordered" evidence="11">
    <location>
        <begin position="658"/>
        <end position="684"/>
    </location>
</feature>
<dbReference type="EMBL" id="KN881650">
    <property type="protein sequence ID" value="KIY51515.1"/>
    <property type="molecule type" value="Genomic_DNA"/>
</dbReference>
<keyword evidence="8" id="KW-0406">Ion transport</keyword>